<proteinExistence type="predicted"/>
<feature type="compositionally biased region" description="Pro residues" evidence="1">
    <location>
        <begin position="39"/>
        <end position="48"/>
    </location>
</feature>
<feature type="region of interest" description="Disordered" evidence="1">
    <location>
        <begin position="219"/>
        <end position="267"/>
    </location>
</feature>
<dbReference type="Proteomes" id="UP000190044">
    <property type="component" value="Unassembled WGS sequence"/>
</dbReference>
<sequence>MTKRKIGRTKGAVRLPLIALALALAATAPARAQQAEAPAPAPTSPPAPGSLSDFRLRPADDGRQTGVQGPADNGIAPLAPGERRGVPTPSPQPAVPRVVPTQPAPAPPAPTPAPAPAREMAAPAPARTTPGSAPSAMVPAPVDTPPTGADPAPLPTEPSPGSADSIPAPPNADDISAGPATGSDTGGTPIWAWLLAALAAVAAGLWYWRRRPVLAGGAPGEPPELQASPSMPRAAAPPVGPPPAPPRPSVAPQPAMAPAASSPLVTRPAAEQRAEVAMTLDVRAIRMTAENLVVGFVLDLANRGPVSATGLMVRIALNQGSAMQEGVLMRFFDGAGGSVLRDDIELAPGASEALTTEVMLPRASVEPLVVGGKPMLVPVLAFDVTYHWEGDADAFGQVAGTFVIGRGPPPGSGDKIAPLPLDRLAYSVDRPAARATAMRRKL</sequence>
<feature type="compositionally biased region" description="Low complexity" evidence="1">
    <location>
        <begin position="27"/>
        <end position="38"/>
    </location>
</feature>
<accession>A0A1T5ATF3</accession>
<feature type="compositionally biased region" description="Low complexity" evidence="1">
    <location>
        <begin position="116"/>
        <end position="136"/>
    </location>
</feature>
<feature type="compositionally biased region" description="Pro residues" evidence="1">
    <location>
        <begin position="238"/>
        <end position="251"/>
    </location>
</feature>
<feature type="chain" id="PRO_5012482147" description="LPXTG-motif cell wall anchor domain-containing protein" evidence="3">
    <location>
        <begin position="33"/>
        <end position="442"/>
    </location>
</feature>
<evidence type="ECO:0000256" key="3">
    <source>
        <dbReference type="SAM" id="SignalP"/>
    </source>
</evidence>
<evidence type="ECO:0000313" key="5">
    <source>
        <dbReference type="Proteomes" id="UP000190044"/>
    </source>
</evidence>
<dbReference type="OrthoDB" id="7499632at2"/>
<feature type="compositionally biased region" description="Pro residues" evidence="1">
    <location>
        <begin position="102"/>
        <end position="115"/>
    </location>
</feature>
<dbReference type="RefSeq" id="WP_079637554.1">
    <property type="nucleotide sequence ID" value="NZ_FUYP01000004.1"/>
</dbReference>
<evidence type="ECO:0000256" key="1">
    <source>
        <dbReference type="SAM" id="MobiDB-lite"/>
    </source>
</evidence>
<keyword evidence="2" id="KW-1133">Transmembrane helix</keyword>
<organism evidence="4 5">
    <name type="scientific">Sphingopyxis flava</name>
    <dbReference type="NCBI Taxonomy" id="1507287"/>
    <lineage>
        <taxon>Bacteria</taxon>
        <taxon>Pseudomonadati</taxon>
        <taxon>Pseudomonadota</taxon>
        <taxon>Alphaproteobacteria</taxon>
        <taxon>Sphingomonadales</taxon>
        <taxon>Sphingomonadaceae</taxon>
        <taxon>Sphingopyxis</taxon>
    </lineage>
</organism>
<feature type="region of interest" description="Disordered" evidence="1">
    <location>
        <begin position="27"/>
        <end position="183"/>
    </location>
</feature>
<feature type="compositionally biased region" description="Low complexity" evidence="1">
    <location>
        <begin position="252"/>
        <end position="263"/>
    </location>
</feature>
<gene>
    <name evidence="4" type="ORF">SAMN06295937_1004153</name>
</gene>
<evidence type="ECO:0000313" key="4">
    <source>
        <dbReference type="EMBL" id="SKB38127.1"/>
    </source>
</evidence>
<dbReference type="AlphaFoldDB" id="A0A1T5ATF3"/>
<feature type="compositionally biased region" description="Low complexity" evidence="1">
    <location>
        <begin position="227"/>
        <end position="237"/>
    </location>
</feature>
<dbReference type="EMBL" id="FUYP01000004">
    <property type="protein sequence ID" value="SKB38127.1"/>
    <property type="molecule type" value="Genomic_DNA"/>
</dbReference>
<keyword evidence="5" id="KW-1185">Reference proteome</keyword>
<keyword evidence="3" id="KW-0732">Signal</keyword>
<reference evidence="5" key="1">
    <citation type="submission" date="2017-02" db="EMBL/GenBank/DDBJ databases">
        <authorList>
            <person name="Varghese N."/>
            <person name="Submissions S."/>
        </authorList>
    </citation>
    <scope>NUCLEOTIDE SEQUENCE [LARGE SCALE GENOMIC DNA]</scope>
    <source>
        <strain evidence="5">R11H</strain>
    </source>
</reference>
<feature type="transmembrane region" description="Helical" evidence="2">
    <location>
        <begin position="190"/>
        <end position="208"/>
    </location>
</feature>
<evidence type="ECO:0008006" key="6">
    <source>
        <dbReference type="Google" id="ProtNLM"/>
    </source>
</evidence>
<feature type="compositionally biased region" description="Basic and acidic residues" evidence="1">
    <location>
        <begin position="54"/>
        <end position="63"/>
    </location>
</feature>
<evidence type="ECO:0000256" key="2">
    <source>
        <dbReference type="SAM" id="Phobius"/>
    </source>
</evidence>
<keyword evidence="2" id="KW-0472">Membrane</keyword>
<protein>
    <recommendedName>
        <fullName evidence="6">LPXTG-motif cell wall anchor domain-containing protein</fullName>
    </recommendedName>
</protein>
<feature type="signal peptide" evidence="3">
    <location>
        <begin position="1"/>
        <end position="32"/>
    </location>
</feature>
<name>A0A1T5ATF3_9SPHN</name>
<keyword evidence="2" id="KW-0812">Transmembrane</keyword>